<dbReference type="InterPro" id="IPR003594">
    <property type="entry name" value="HATPase_dom"/>
</dbReference>
<dbReference type="PRINTS" id="PR00344">
    <property type="entry name" value="BCTRLSENSOR"/>
</dbReference>
<feature type="modified residue" description="4-aspartylphosphate" evidence="9">
    <location>
        <position position="1085"/>
    </location>
</feature>
<dbReference type="PROSITE" id="PS50113">
    <property type="entry name" value="PAC"/>
    <property type="match status" value="2"/>
</dbReference>
<dbReference type="InterPro" id="IPR004358">
    <property type="entry name" value="Sig_transdc_His_kin-like_C"/>
</dbReference>
<keyword evidence="7" id="KW-0067">ATP-binding</keyword>
<dbReference type="Gene3D" id="3.30.450.40">
    <property type="match status" value="2"/>
</dbReference>
<dbReference type="SMART" id="SM00448">
    <property type="entry name" value="REC"/>
    <property type="match status" value="1"/>
</dbReference>
<dbReference type="InterPro" id="IPR001610">
    <property type="entry name" value="PAC"/>
</dbReference>
<dbReference type="CDD" id="cd00130">
    <property type="entry name" value="PAS"/>
    <property type="match status" value="2"/>
</dbReference>
<dbReference type="SMART" id="SM00065">
    <property type="entry name" value="GAF"/>
    <property type="match status" value="2"/>
</dbReference>
<gene>
    <name evidence="14" type="ORF">ACFSSA_06985</name>
</gene>
<keyword evidence="3 9" id="KW-0597">Phosphoprotein</keyword>
<evidence type="ECO:0000256" key="3">
    <source>
        <dbReference type="ARBA" id="ARBA00022553"/>
    </source>
</evidence>
<evidence type="ECO:0000256" key="7">
    <source>
        <dbReference type="ARBA" id="ARBA00022840"/>
    </source>
</evidence>
<dbReference type="SMART" id="SM00091">
    <property type="entry name" value="PAS"/>
    <property type="match status" value="2"/>
</dbReference>
<dbReference type="InterPro" id="IPR000014">
    <property type="entry name" value="PAS"/>
</dbReference>
<feature type="domain" description="PAS" evidence="12">
    <location>
        <begin position="662"/>
        <end position="709"/>
    </location>
</feature>
<evidence type="ECO:0000256" key="5">
    <source>
        <dbReference type="ARBA" id="ARBA00022741"/>
    </source>
</evidence>
<feature type="domain" description="Histidine kinase" evidence="10">
    <location>
        <begin position="791"/>
        <end position="1013"/>
    </location>
</feature>
<dbReference type="InterPro" id="IPR013655">
    <property type="entry name" value="PAS_fold_3"/>
</dbReference>
<dbReference type="PROSITE" id="PS50112">
    <property type="entry name" value="PAS"/>
    <property type="match status" value="1"/>
</dbReference>
<evidence type="ECO:0000256" key="4">
    <source>
        <dbReference type="ARBA" id="ARBA00022679"/>
    </source>
</evidence>
<dbReference type="SUPFAM" id="SSF55781">
    <property type="entry name" value="GAF domain-like"/>
    <property type="match status" value="3"/>
</dbReference>
<proteinExistence type="predicted"/>
<dbReference type="InterPro" id="IPR036890">
    <property type="entry name" value="HATPase_C_sf"/>
</dbReference>
<dbReference type="NCBIfam" id="TIGR00229">
    <property type="entry name" value="sensory_box"/>
    <property type="match status" value="2"/>
</dbReference>
<evidence type="ECO:0000256" key="1">
    <source>
        <dbReference type="ARBA" id="ARBA00000085"/>
    </source>
</evidence>
<evidence type="ECO:0000313" key="15">
    <source>
        <dbReference type="Proteomes" id="UP001597375"/>
    </source>
</evidence>
<keyword evidence="15" id="KW-1185">Reference proteome</keyword>
<dbReference type="InterPro" id="IPR000700">
    <property type="entry name" value="PAS-assoc_C"/>
</dbReference>
<evidence type="ECO:0000256" key="6">
    <source>
        <dbReference type="ARBA" id="ARBA00022777"/>
    </source>
</evidence>
<evidence type="ECO:0000256" key="2">
    <source>
        <dbReference type="ARBA" id="ARBA00012438"/>
    </source>
</evidence>
<keyword evidence="6" id="KW-0418">Kinase</keyword>
<dbReference type="InterPro" id="IPR011006">
    <property type="entry name" value="CheY-like_superfamily"/>
</dbReference>
<dbReference type="PANTHER" id="PTHR43065:SF46">
    <property type="entry name" value="C4-DICARBOXYLATE TRANSPORT SENSOR PROTEIN DCTB"/>
    <property type="match status" value="1"/>
</dbReference>
<dbReference type="InterPro" id="IPR036097">
    <property type="entry name" value="HisK_dim/P_sf"/>
</dbReference>
<dbReference type="Proteomes" id="UP001597375">
    <property type="component" value="Unassembled WGS sequence"/>
</dbReference>
<keyword evidence="5" id="KW-0547">Nucleotide-binding</keyword>
<dbReference type="PROSITE" id="PS50110">
    <property type="entry name" value="RESPONSE_REGULATORY"/>
    <property type="match status" value="1"/>
</dbReference>
<dbReference type="SUPFAM" id="SSF52172">
    <property type="entry name" value="CheY-like"/>
    <property type="match status" value="1"/>
</dbReference>
<feature type="domain" description="PAC" evidence="13">
    <location>
        <begin position="726"/>
        <end position="778"/>
    </location>
</feature>
<dbReference type="SUPFAM" id="SSF55874">
    <property type="entry name" value="ATPase domain of HSP90 chaperone/DNA topoisomerase II/histidine kinase"/>
    <property type="match status" value="1"/>
</dbReference>
<dbReference type="Pfam" id="PF13185">
    <property type="entry name" value="GAF_2"/>
    <property type="match status" value="2"/>
</dbReference>
<feature type="domain" description="Response regulatory" evidence="11">
    <location>
        <begin position="1034"/>
        <end position="1150"/>
    </location>
</feature>
<dbReference type="PANTHER" id="PTHR43065">
    <property type="entry name" value="SENSOR HISTIDINE KINASE"/>
    <property type="match status" value="1"/>
</dbReference>
<dbReference type="Pfam" id="PF00512">
    <property type="entry name" value="HisKA"/>
    <property type="match status" value="1"/>
</dbReference>
<reference evidence="15" key="1">
    <citation type="journal article" date="2019" name="Int. J. Syst. Evol. Microbiol.">
        <title>The Global Catalogue of Microorganisms (GCM) 10K type strain sequencing project: providing services to taxonomists for standard genome sequencing and annotation.</title>
        <authorList>
            <consortium name="The Broad Institute Genomics Platform"/>
            <consortium name="The Broad Institute Genome Sequencing Center for Infectious Disease"/>
            <person name="Wu L."/>
            <person name="Ma J."/>
        </authorList>
    </citation>
    <scope>NUCLEOTIDE SEQUENCE [LARGE SCALE GENOMIC DNA]</scope>
    <source>
        <strain evidence="15">CGMCC 4.7106</strain>
    </source>
</reference>
<dbReference type="Gene3D" id="1.10.287.130">
    <property type="match status" value="1"/>
</dbReference>
<dbReference type="SMART" id="SM00086">
    <property type="entry name" value="PAC"/>
    <property type="match status" value="2"/>
</dbReference>
<feature type="domain" description="PAC" evidence="13">
    <location>
        <begin position="268"/>
        <end position="320"/>
    </location>
</feature>
<dbReference type="SUPFAM" id="SSF55785">
    <property type="entry name" value="PYP-like sensor domain (PAS domain)"/>
    <property type="match status" value="2"/>
</dbReference>
<dbReference type="InterPro" id="IPR005467">
    <property type="entry name" value="His_kinase_dom"/>
</dbReference>
<name>A0ABW5D5Q6_9BACT</name>
<dbReference type="Gene3D" id="2.10.70.100">
    <property type="match status" value="1"/>
</dbReference>
<dbReference type="Pfam" id="PF13426">
    <property type="entry name" value="PAS_9"/>
    <property type="match status" value="1"/>
</dbReference>
<evidence type="ECO:0000259" key="12">
    <source>
        <dbReference type="PROSITE" id="PS50112"/>
    </source>
</evidence>
<evidence type="ECO:0000256" key="8">
    <source>
        <dbReference type="ARBA" id="ARBA00023012"/>
    </source>
</evidence>
<dbReference type="InterPro" id="IPR003661">
    <property type="entry name" value="HisK_dim/P_dom"/>
</dbReference>
<dbReference type="Pfam" id="PF02518">
    <property type="entry name" value="HATPase_c"/>
    <property type="match status" value="1"/>
</dbReference>
<dbReference type="EC" id="2.7.13.3" evidence="2"/>
<dbReference type="Pfam" id="PF00072">
    <property type="entry name" value="Response_reg"/>
    <property type="match status" value="1"/>
</dbReference>
<dbReference type="SMART" id="SM00387">
    <property type="entry name" value="HATPase_c"/>
    <property type="match status" value="1"/>
</dbReference>
<dbReference type="Gene3D" id="3.30.450.20">
    <property type="entry name" value="PAS domain"/>
    <property type="match status" value="2"/>
</dbReference>
<dbReference type="InterPro" id="IPR003018">
    <property type="entry name" value="GAF"/>
</dbReference>
<dbReference type="Gene3D" id="3.40.50.2300">
    <property type="match status" value="1"/>
</dbReference>
<dbReference type="SMART" id="SM00388">
    <property type="entry name" value="HisKA"/>
    <property type="match status" value="1"/>
</dbReference>
<dbReference type="CDD" id="cd00082">
    <property type="entry name" value="HisKA"/>
    <property type="match status" value="1"/>
</dbReference>
<evidence type="ECO:0000256" key="9">
    <source>
        <dbReference type="PROSITE-ProRule" id="PRU00169"/>
    </source>
</evidence>
<sequence length="1153" mass="127025">MEYRGGSNVCSEKPSFSGDEFSRAHAELLEMILKEVPLGEILRHVALLIEGQSPVKTWCSVILLAGSPPVMKLAAAPSIPVDFIDRLRTLHTAPTDGTCGKAIVTGNTVIVEDVLAAEGYEKFRDLSRNSGVRASWTIPVFGSSGQVIATITCFYHAPHKPSAEELRKVEDMRNLIGLAIEKTRAAEELVRSNKLFQSIASATNDAVWDWDITTNNVWWNEGFCKLFGYSGTGNGPTYDEWKARIHPEDRERVCESLIPPSKGQQKRWVVEYRFFHQNGNITHVIDKAEVIFDNNGKAVRMIGGMTDMTSQREIQSELVSLNRALQMLRACNHVLIHATNEDDLLTKICEVAIEIGGYSTAWVGYADRGPKKMIIPAATVGYKTDFINELELTYDESIPSGNTPGGTTIRTGKAVTWTDISTDALDFIHKPRTVKLGYRGLVCLPLRDENKCFGFLSLLSREVNAVSEQELNLLQELADNLAFGIIALRNRISEETTRDVIVKVAQTVSDASGQNFYELLAVNMVEALGADAGLIGRIDPNTYTVNSLSFVLDGVVQENVTYSLHDTPCEQTDYPGVCLFDQGVRELFPNDHALVEMGIDSYAGISLFSDKGERFGILSVLFKKPIGEPALVRSVLKIFADRAASEMTKEQSNALMIEQASLLDKARDAIFTCDLDHRIGFWNKSAERLYGRKGSAVIGLSARDLLHDNPESFDLAYKYAIEQGEWLGELHQIDKRGRPIIVESRWNLVRDEKGKPVSILSINTDITGHKHLEQQFLRAQRLESIGTLAGGLAHDLNNVLAPISMSIELLRKSISDARGNELLDTIAQSSHRGAEMVGQILSFARGIDGRRVKVSGSEVIAELSAIIRDSFPKSIRTETRLVADLWPILGDATQIHQVLLNLCVNARDAMPEGGNLYISASNQDINENYVAANIDAKPGPYVCIEVEDTGEGISPEIIGKIYDPFFTTKEIGKGTGLGLSTTLAIVKSHGGFIKSYSEPGKGTGFRVYIPAMVEFSDAESENNSLEHPEGNGELILLIDDETAILKMTRRILETFGYKTLTAGSGTKGVEIFRERHREIDIVLTDMVMPGMDGKATIQALLEIDKDAQIIAVSGIRSNGEVAQSYSKGVRNFLQKPFTANTLLQCLNSILHHS</sequence>
<dbReference type="SUPFAM" id="SSF47384">
    <property type="entry name" value="Homodimeric domain of signal transducing histidine kinase"/>
    <property type="match status" value="1"/>
</dbReference>
<dbReference type="RefSeq" id="WP_386819621.1">
    <property type="nucleotide sequence ID" value="NZ_JBHUIT010000008.1"/>
</dbReference>
<evidence type="ECO:0000259" key="11">
    <source>
        <dbReference type="PROSITE" id="PS50110"/>
    </source>
</evidence>
<dbReference type="EMBL" id="JBHUIT010000008">
    <property type="protein sequence ID" value="MFD2256412.1"/>
    <property type="molecule type" value="Genomic_DNA"/>
</dbReference>
<dbReference type="Pfam" id="PF08447">
    <property type="entry name" value="PAS_3"/>
    <property type="match status" value="1"/>
</dbReference>
<evidence type="ECO:0000259" key="10">
    <source>
        <dbReference type="PROSITE" id="PS50109"/>
    </source>
</evidence>
<keyword evidence="8" id="KW-0902">Two-component regulatory system</keyword>
<dbReference type="InterPro" id="IPR001789">
    <property type="entry name" value="Sig_transdc_resp-reg_receiver"/>
</dbReference>
<evidence type="ECO:0000259" key="13">
    <source>
        <dbReference type="PROSITE" id="PS50113"/>
    </source>
</evidence>
<comment type="caution">
    <text evidence="14">The sequence shown here is derived from an EMBL/GenBank/DDBJ whole genome shotgun (WGS) entry which is preliminary data.</text>
</comment>
<dbReference type="PROSITE" id="PS50109">
    <property type="entry name" value="HIS_KIN"/>
    <property type="match status" value="1"/>
</dbReference>
<protein>
    <recommendedName>
        <fullName evidence="2">histidine kinase</fullName>
        <ecNumber evidence="2">2.7.13.3</ecNumber>
    </recommendedName>
</protein>
<dbReference type="InterPro" id="IPR029016">
    <property type="entry name" value="GAF-like_dom_sf"/>
</dbReference>
<dbReference type="InterPro" id="IPR035965">
    <property type="entry name" value="PAS-like_dom_sf"/>
</dbReference>
<evidence type="ECO:0000313" key="14">
    <source>
        <dbReference type="EMBL" id="MFD2256412.1"/>
    </source>
</evidence>
<accession>A0ABW5D5Q6</accession>
<keyword evidence="4" id="KW-0808">Transferase</keyword>
<comment type="catalytic activity">
    <reaction evidence="1">
        <text>ATP + protein L-histidine = ADP + protein N-phospho-L-histidine.</text>
        <dbReference type="EC" id="2.7.13.3"/>
    </reaction>
</comment>
<organism evidence="14 15">
    <name type="scientific">Luteolibacter algae</name>
    <dbReference type="NCBI Taxonomy" id="454151"/>
    <lineage>
        <taxon>Bacteria</taxon>
        <taxon>Pseudomonadati</taxon>
        <taxon>Verrucomicrobiota</taxon>
        <taxon>Verrucomicrobiia</taxon>
        <taxon>Verrucomicrobiales</taxon>
        <taxon>Verrucomicrobiaceae</taxon>
        <taxon>Luteolibacter</taxon>
    </lineage>
</organism>
<dbReference type="Gene3D" id="3.30.565.10">
    <property type="entry name" value="Histidine kinase-like ATPase, C-terminal domain"/>
    <property type="match status" value="1"/>
</dbReference>